<name>A0AA38NK03_9AGAR</name>
<evidence type="ECO:0000256" key="3">
    <source>
        <dbReference type="ARBA" id="ARBA00022691"/>
    </source>
</evidence>
<sequence>MHDNVKWRNLLSWLNDRGMDTSENALLVERRQVCRGTDYYGLYANRALSAKTTLFNIPKAALMNINTLSSHYGPAAKSLSATQLISLHLLLHRPLPGNESLDPLFGPYISILPPNFDYHPLSWTIESHSGPFLDLLPPSTKRSLQDLSSRFRNDLVAVSLFVHDRPQILEATLKNPSNFIEGNQSLIHDYLWAWLNVNTRCVYYQVKSPPANPDNITLCPILDFANHSSHLPCMNPPSPGETYLRPKMYRNFSLLSPSGSSVDADSELHLKYGAHCNRVLFVEYGFVLAMDSIPEDQCALEVNVDDIVEALFDEKGETGAWMKGVLSSENYWRDWTIHYASGSAFPSYRLVIALRLLSIFPSGRLPLSSEEMLRPWTDVVLGNRDKLSPNFEDVSRSILQDVCITLIERATKVLLNRELSNQESIIVLWTEERYVAKRILDLIESGEVF</sequence>
<evidence type="ECO:0000256" key="1">
    <source>
        <dbReference type="ARBA" id="ARBA00022603"/>
    </source>
</evidence>
<evidence type="ECO:0000256" key="2">
    <source>
        <dbReference type="ARBA" id="ARBA00022679"/>
    </source>
</evidence>
<comment type="caution">
    <text evidence="4">The sequence shown here is derived from an EMBL/GenBank/DDBJ whole genome shotgun (WGS) entry which is preliminary data.</text>
</comment>
<keyword evidence="5" id="KW-1185">Reference proteome</keyword>
<keyword evidence="1" id="KW-0489">Methyltransferase</keyword>
<evidence type="ECO:0008006" key="6">
    <source>
        <dbReference type="Google" id="ProtNLM"/>
    </source>
</evidence>
<dbReference type="SUPFAM" id="SSF82199">
    <property type="entry name" value="SET domain"/>
    <property type="match status" value="1"/>
</dbReference>
<evidence type="ECO:0000313" key="5">
    <source>
        <dbReference type="Proteomes" id="UP001163798"/>
    </source>
</evidence>
<protein>
    <recommendedName>
        <fullName evidence="6">SET domain-containing protein</fullName>
    </recommendedName>
</protein>
<dbReference type="GO" id="GO:0032259">
    <property type="term" value="P:methylation"/>
    <property type="evidence" value="ECO:0007669"/>
    <property type="project" value="UniProtKB-KW"/>
</dbReference>
<keyword evidence="2" id="KW-0808">Transferase</keyword>
<accession>A0AA38NK03</accession>
<dbReference type="PANTHER" id="PTHR13271">
    <property type="entry name" value="UNCHARACTERIZED PUTATIVE METHYLTRANSFERASE"/>
    <property type="match status" value="1"/>
</dbReference>
<dbReference type="GO" id="GO:0016279">
    <property type="term" value="F:protein-lysine N-methyltransferase activity"/>
    <property type="evidence" value="ECO:0007669"/>
    <property type="project" value="TreeGrafter"/>
</dbReference>
<evidence type="ECO:0000313" key="4">
    <source>
        <dbReference type="EMBL" id="KAJ3782298.1"/>
    </source>
</evidence>
<dbReference type="InterPro" id="IPR046341">
    <property type="entry name" value="SET_dom_sf"/>
</dbReference>
<dbReference type="PANTHER" id="PTHR13271:SF47">
    <property type="entry name" value="ACTIN-HISTIDINE N-METHYLTRANSFERASE"/>
    <property type="match status" value="1"/>
</dbReference>
<reference evidence="4" key="1">
    <citation type="submission" date="2022-08" db="EMBL/GenBank/DDBJ databases">
        <authorList>
            <consortium name="DOE Joint Genome Institute"/>
            <person name="Min B."/>
            <person name="Riley R."/>
            <person name="Sierra-Patev S."/>
            <person name="Naranjo-Ortiz M."/>
            <person name="Looney B."/>
            <person name="Konkel Z."/>
            <person name="Slot J.C."/>
            <person name="Sakamoto Y."/>
            <person name="Steenwyk J.L."/>
            <person name="Rokas A."/>
            <person name="Carro J."/>
            <person name="Camarero S."/>
            <person name="Ferreira P."/>
            <person name="Molpeceres G."/>
            <person name="Ruiz-Duenas F.J."/>
            <person name="Serrano A."/>
            <person name="Henrissat B."/>
            <person name="Drula E."/>
            <person name="Hughes K.W."/>
            <person name="Mata J.L."/>
            <person name="Ishikawa N.K."/>
            <person name="Vargas-Isla R."/>
            <person name="Ushijima S."/>
            <person name="Smith C.A."/>
            <person name="Ahrendt S."/>
            <person name="Andreopoulos W."/>
            <person name="He G."/>
            <person name="Labutti K."/>
            <person name="Lipzen A."/>
            <person name="Ng V."/>
            <person name="Sandor L."/>
            <person name="Barry K."/>
            <person name="Martinez A.T."/>
            <person name="Xiao Y."/>
            <person name="Gibbons J.G."/>
            <person name="Terashima K."/>
            <person name="Hibbett D.S."/>
            <person name="Grigoriev I.V."/>
        </authorList>
    </citation>
    <scope>NUCLEOTIDE SEQUENCE</scope>
    <source>
        <strain evidence="4">TFB10291</strain>
    </source>
</reference>
<dbReference type="EMBL" id="MU793486">
    <property type="protein sequence ID" value="KAJ3782298.1"/>
    <property type="molecule type" value="Genomic_DNA"/>
</dbReference>
<dbReference type="InterPro" id="IPR050600">
    <property type="entry name" value="SETD3_SETD6_MTase"/>
</dbReference>
<dbReference type="Gene3D" id="3.90.1410.10">
    <property type="entry name" value="set domain protein methyltransferase, domain 1"/>
    <property type="match status" value="1"/>
</dbReference>
<dbReference type="AlphaFoldDB" id="A0AA38NK03"/>
<gene>
    <name evidence="4" type="ORF">GGU10DRAFT_318830</name>
</gene>
<keyword evidence="3" id="KW-0949">S-adenosyl-L-methionine</keyword>
<proteinExistence type="predicted"/>
<organism evidence="4 5">
    <name type="scientific">Lentinula aff. detonsa</name>
    <dbReference type="NCBI Taxonomy" id="2804958"/>
    <lineage>
        <taxon>Eukaryota</taxon>
        <taxon>Fungi</taxon>
        <taxon>Dikarya</taxon>
        <taxon>Basidiomycota</taxon>
        <taxon>Agaricomycotina</taxon>
        <taxon>Agaricomycetes</taxon>
        <taxon>Agaricomycetidae</taxon>
        <taxon>Agaricales</taxon>
        <taxon>Marasmiineae</taxon>
        <taxon>Omphalotaceae</taxon>
        <taxon>Lentinula</taxon>
    </lineage>
</organism>
<dbReference type="Proteomes" id="UP001163798">
    <property type="component" value="Unassembled WGS sequence"/>
</dbReference>